<dbReference type="GO" id="GO:0033539">
    <property type="term" value="P:fatty acid beta-oxidation using acyl-CoA dehydrogenase"/>
    <property type="evidence" value="ECO:0007669"/>
    <property type="project" value="InterPro"/>
</dbReference>
<evidence type="ECO:0000259" key="1">
    <source>
        <dbReference type="Pfam" id="PF09317"/>
    </source>
</evidence>
<feature type="non-terminal residue" evidence="2">
    <location>
        <position position="1"/>
    </location>
</feature>
<protein>
    <submittedName>
        <fullName evidence="2">DUF1974 domain-containing protein</fullName>
    </submittedName>
</protein>
<feature type="non-terminal residue" evidence="2">
    <location>
        <position position="96"/>
    </location>
</feature>
<gene>
    <name evidence="2" type="ORF">G3W61_31985</name>
</gene>
<dbReference type="InterPro" id="IPR015396">
    <property type="entry name" value="FadE_C"/>
</dbReference>
<comment type="caution">
    <text evidence="2">The sequence shown here is derived from an EMBL/GenBank/DDBJ whole genome shotgun (WGS) entry which is preliminary data.</text>
</comment>
<sequence length="96" mass="10580">TPNEARDRLGQGVFLTPCANNPGGRIASYLAKAVLAEPVERKFLKALKTKGIEALDFTAQLDEAVAEGVITGDERRQLEELREMMMDTITVDDFDP</sequence>
<dbReference type="AlphaFoldDB" id="A0A7X5SCE9"/>
<feature type="domain" description="Acyl-CoA dehydrogenase C-terminal bacterial-type" evidence="1">
    <location>
        <begin position="1"/>
        <end position="94"/>
    </location>
</feature>
<dbReference type="Pfam" id="PF09317">
    <property type="entry name" value="ACDH_C"/>
    <property type="match status" value="1"/>
</dbReference>
<evidence type="ECO:0000313" key="2">
    <source>
        <dbReference type="EMBL" id="NEL80872.1"/>
    </source>
</evidence>
<name>A0A7X5SCE9_XANPE</name>
<accession>A0A7X5SCE9</accession>
<proteinExistence type="predicted"/>
<dbReference type="Proteomes" id="UP000471082">
    <property type="component" value="Unassembled WGS sequence"/>
</dbReference>
<dbReference type="EMBL" id="JAAGYU010002006">
    <property type="protein sequence ID" value="NEL80872.1"/>
    <property type="molecule type" value="Genomic_DNA"/>
</dbReference>
<evidence type="ECO:0000313" key="3">
    <source>
        <dbReference type="Proteomes" id="UP000471082"/>
    </source>
</evidence>
<dbReference type="GO" id="GO:0003995">
    <property type="term" value="F:acyl-CoA dehydrogenase activity"/>
    <property type="evidence" value="ECO:0007669"/>
    <property type="project" value="InterPro"/>
</dbReference>
<reference evidence="2 3" key="1">
    <citation type="submission" date="2019-11" db="EMBL/GenBank/DDBJ databases">
        <title>Genome-resolved metagenomics to study the prevalence of co-infection and intraspecific heterogeneity among plant pathogen metapopulations.</title>
        <authorList>
            <person name="Newberry E."/>
            <person name="Bhandari R."/>
            <person name="Kemble J."/>
            <person name="Sikora E."/>
            <person name="Potnis N."/>
        </authorList>
    </citation>
    <scope>NUCLEOTIDE SEQUENCE [LARGE SCALE GENOMIC DNA]</scope>
    <source>
        <strain evidence="2">Xp_Tom_Tuscaloosa_18b</strain>
    </source>
</reference>
<organism evidence="2 3">
    <name type="scientific">Xanthomonas perforans</name>
    <dbReference type="NCBI Taxonomy" id="442694"/>
    <lineage>
        <taxon>Bacteria</taxon>
        <taxon>Pseudomonadati</taxon>
        <taxon>Pseudomonadota</taxon>
        <taxon>Gammaproteobacteria</taxon>
        <taxon>Lysobacterales</taxon>
        <taxon>Lysobacteraceae</taxon>
        <taxon>Xanthomonas</taxon>
    </lineage>
</organism>